<dbReference type="Gene3D" id="3.30.1330.30">
    <property type="match status" value="1"/>
</dbReference>
<proteinExistence type="predicted"/>
<evidence type="ECO:0000313" key="2">
    <source>
        <dbReference type="EMBL" id="EQD31150.1"/>
    </source>
</evidence>
<gene>
    <name evidence="2" type="ORF">B1B_18256</name>
</gene>
<reference evidence="2" key="1">
    <citation type="submission" date="2013-08" db="EMBL/GenBank/DDBJ databases">
        <authorList>
            <person name="Mendez C."/>
            <person name="Richter M."/>
            <person name="Ferrer M."/>
            <person name="Sanchez J."/>
        </authorList>
    </citation>
    <scope>NUCLEOTIDE SEQUENCE</scope>
</reference>
<dbReference type="InterPro" id="IPR005142">
    <property type="entry name" value="eRF1_3"/>
</dbReference>
<dbReference type="Pfam" id="PF03465">
    <property type="entry name" value="eRF1_3"/>
    <property type="match status" value="1"/>
</dbReference>
<comment type="caution">
    <text evidence="2">The sequence shown here is derived from an EMBL/GenBank/DDBJ whole genome shotgun (WGS) entry which is preliminary data.</text>
</comment>
<dbReference type="AlphaFoldDB" id="T0ZMY9"/>
<feature type="non-terminal residue" evidence="2">
    <location>
        <position position="1"/>
    </location>
</feature>
<dbReference type="EMBL" id="AUZY01012215">
    <property type="protein sequence ID" value="EQD31150.1"/>
    <property type="molecule type" value="Genomic_DNA"/>
</dbReference>
<dbReference type="SUPFAM" id="SSF55315">
    <property type="entry name" value="L30e-like"/>
    <property type="match status" value="1"/>
</dbReference>
<accession>T0ZMY9</accession>
<protein>
    <submittedName>
        <fullName evidence="2">Translation factor pelota</fullName>
    </submittedName>
</protein>
<organism evidence="2">
    <name type="scientific">mine drainage metagenome</name>
    <dbReference type="NCBI Taxonomy" id="410659"/>
    <lineage>
        <taxon>unclassified sequences</taxon>
        <taxon>metagenomes</taxon>
        <taxon>ecological metagenomes</taxon>
    </lineage>
</organism>
<feature type="domain" description="eRF1" evidence="1">
    <location>
        <begin position="1"/>
        <end position="81"/>
    </location>
</feature>
<reference evidence="2" key="2">
    <citation type="journal article" date="2014" name="ISME J.">
        <title>Microbial stratification in low pH oxic and suboxic macroscopic growths along an acid mine drainage.</title>
        <authorList>
            <person name="Mendez-Garcia C."/>
            <person name="Mesa V."/>
            <person name="Sprenger R.R."/>
            <person name="Richter M."/>
            <person name="Diez M.S."/>
            <person name="Solano J."/>
            <person name="Bargiela R."/>
            <person name="Golyshina O.V."/>
            <person name="Manteca A."/>
            <person name="Ramos J.L."/>
            <person name="Gallego J.R."/>
            <person name="Llorente I."/>
            <person name="Martins Dos Santos V.A."/>
            <person name="Jensen O.N."/>
            <person name="Pelaez A.I."/>
            <person name="Sanchez J."/>
            <person name="Ferrer M."/>
        </authorList>
    </citation>
    <scope>NUCLEOTIDE SEQUENCE</scope>
</reference>
<evidence type="ECO:0000259" key="1">
    <source>
        <dbReference type="Pfam" id="PF03465"/>
    </source>
</evidence>
<dbReference type="InterPro" id="IPR029064">
    <property type="entry name" value="Ribosomal_eL30-like_sf"/>
</dbReference>
<sequence length="82" mass="9021">LMELFLKGLSASNSSYGKEEVRAAIEEMRCSKILVNDSVLGNHEIQELLSLAERQGIGIEIFNSNDEAGTQLHSFKEIAAII</sequence>
<name>T0ZMY9_9ZZZZ</name>